<proteinExistence type="inferred from homology"/>
<comment type="caution">
    <text evidence="4">The sequence shown here is derived from an EMBL/GenBank/DDBJ whole genome shotgun (WGS) entry which is preliminary data.</text>
</comment>
<sequence>MVRISNIVCSVDLDCRIDLRNLAKTVTNIRYHSDRHNVAIWQNRRIGGNCLVYAKGKLVCNGYVESTEAAKRRLRCNARKLQKLGYPVRFKKFRIFTISMVHDLGIPISLPDLRNARYEPEIIPGAVLAIEDVRFTCFHSGKIIISGIKRDEDIDLLVFPTICEIFQIMNKRC</sequence>
<protein>
    <submittedName>
        <fullName evidence="4">Uncharacterized protein</fullName>
    </submittedName>
</protein>
<dbReference type="PANTHER" id="PTHR10126">
    <property type="entry name" value="TATA-BOX BINDING PROTEIN"/>
    <property type="match status" value="1"/>
</dbReference>
<dbReference type="Proteomes" id="UP001186944">
    <property type="component" value="Unassembled WGS sequence"/>
</dbReference>
<evidence type="ECO:0000256" key="2">
    <source>
        <dbReference type="ARBA" id="ARBA00023125"/>
    </source>
</evidence>
<keyword evidence="2" id="KW-0238">DNA-binding</keyword>
<dbReference type="EMBL" id="VSWD01000003">
    <property type="protein sequence ID" value="KAK3105831.1"/>
    <property type="molecule type" value="Genomic_DNA"/>
</dbReference>
<dbReference type="GO" id="GO:0006352">
    <property type="term" value="P:DNA-templated transcription initiation"/>
    <property type="evidence" value="ECO:0007669"/>
    <property type="project" value="InterPro"/>
</dbReference>
<accession>A0AA89C262</accession>
<evidence type="ECO:0000256" key="1">
    <source>
        <dbReference type="ARBA" id="ARBA00005560"/>
    </source>
</evidence>
<evidence type="ECO:0000313" key="5">
    <source>
        <dbReference type="Proteomes" id="UP001186944"/>
    </source>
</evidence>
<keyword evidence="5" id="KW-1185">Reference proteome</keyword>
<reference evidence="4" key="1">
    <citation type="submission" date="2019-08" db="EMBL/GenBank/DDBJ databases">
        <title>The improved chromosome-level genome for the pearl oyster Pinctada fucata martensii using PacBio sequencing and Hi-C.</title>
        <authorList>
            <person name="Zheng Z."/>
        </authorList>
    </citation>
    <scope>NUCLEOTIDE SEQUENCE</scope>
    <source>
        <strain evidence="4">ZZ-2019</strain>
        <tissue evidence="4">Adductor muscle</tissue>
    </source>
</reference>
<dbReference type="SUPFAM" id="SSF55945">
    <property type="entry name" value="TATA-box binding protein-like"/>
    <property type="match status" value="2"/>
</dbReference>
<comment type="similarity">
    <text evidence="1">Belongs to the TBP family.</text>
</comment>
<keyword evidence="3" id="KW-0804">Transcription</keyword>
<dbReference type="Gene3D" id="3.30.310.10">
    <property type="entry name" value="TATA-Binding Protein"/>
    <property type="match status" value="2"/>
</dbReference>
<evidence type="ECO:0000256" key="3">
    <source>
        <dbReference type="ARBA" id="ARBA00023163"/>
    </source>
</evidence>
<dbReference type="InterPro" id="IPR012295">
    <property type="entry name" value="TBP_dom_sf"/>
</dbReference>
<dbReference type="InterPro" id="IPR000814">
    <property type="entry name" value="TBP"/>
</dbReference>
<gene>
    <name evidence="4" type="ORF">FSP39_006692</name>
</gene>
<dbReference type="Pfam" id="PF00352">
    <property type="entry name" value="TBP"/>
    <property type="match status" value="2"/>
</dbReference>
<dbReference type="AlphaFoldDB" id="A0AA89C262"/>
<name>A0AA89C262_PINIB</name>
<organism evidence="4 5">
    <name type="scientific">Pinctada imbricata</name>
    <name type="common">Atlantic pearl-oyster</name>
    <name type="synonym">Pinctada martensii</name>
    <dbReference type="NCBI Taxonomy" id="66713"/>
    <lineage>
        <taxon>Eukaryota</taxon>
        <taxon>Metazoa</taxon>
        <taxon>Spiralia</taxon>
        <taxon>Lophotrochozoa</taxon>
        <taxon>Mollusca</taxon>
        <taxon>Bivalvia</taxon>
        <taxon>Autobranchia</taxon>
        <taxon>Pteriomorphia</taxon>
        <taxon>Pterioida</taxon>
        <taxon>Pterioidea</taxon>
        <taxon>Pteriidae</taxon>
        <taxon>Pinctada</taxon>
    </lineage>
</organism>
<dbReference type="GO" id="GO:0003677">
    <property type="term" value="F:DNA binding"/>
    <property type="evidence" value="ECO:0007669"/>
    <property type="project" value="UniProtKB-KW"/>
</dbReference>
<dbReference type="PRINTS" id="PR00686">
    <property type="entry name" value="TIFACTORIID"/>
</dbReference>
<evidence type="ECO:0000313" key="4">
    <source>
        <dbReference type="EMBL" id="KAK3105831.1"/>
    </source>
</evidence>